<sequence>MTIDGRIARGDRTRAAVLDRAVARATEDGLDGLSLGQLATDLGVSKSGLFAHWRSKEELQLATIEQAREQFLEHVVRPALQAPRGIRRLWALHDHRIRFYEDRHLPGGCFFAKVQFEFSVRPGLVRDRLTEHFATWSELVERLAREAVQSGELLNDTDTHQLAYELESFALSAVLLSRIKSPEPTYHYARRAAGDRLRTLATDPDLLPEG</sequence>
<dbReference type="SUPFAM" id="SSF48498">
    <property type="entry name" value="Tetracyclin repressor-like, C-terminal domain"/>
    <property type="match status" value="1"/>
</dbReference>
<keyword evidence="3" id="KW-0804">Transcription</keyword>
<keyword evidence="7" id="KW-1185">Reference proteome</keyword>
<evidence type="ECO:0000313" key="6">
    <source>
        <dbReference type="EMBL" id="REF96526.1"/>
    </source>
</evidence>
<reference evidence="6 7" key="1">
    <citation type="submission" date="2018-08" db="EMBL/GenBank/DDBJ databases">
        <title>Sequencing the genomes of 1000 actinobacteria strains.</title>
        <authorList>
            <person name="Klenk H.-P."/>
        </authorList>
    </citation>
    <scope>NUCLEOTIDE SEQUENCE [LARGE SCALE GENOMIC DNA]</scope>
    <source>
        <strain evidence="6 7">DSM 44099</strain>
    </source>
</reference>
<dbReference type="Proteomes" id="UP000256913">
    <property type="component" value="Unassembled WGS sequence"/>
</dbReference>
<feature type="DNA-binding region" description="H-T-H motif" evidence="4">
    <location>
        <begin position="34"/>
        <end position="53"/>
    </location>
</feature>
<accession>A0A3D9ZGJ7</accession>
<dbReference type="Pfam" id="PF16925">
    <property type="entry name" value="TetR_C_13"/>
    <property type="match status" value="1"/>
</dbReference>
<dbReference type="OrthoDB" id="326421at2"/>
<dbReference type="Pfam" id="PF00440">
    <property type="entry name" value="TetR_N"/>
    <property type="match status" value="1"/>
</dbReference>
<evidence type="ECO:0000256" key="2">
    <source>
        <dbReference type="ARBA" id="ARBA00023125"/>
    </source>
</evidence>
<organism evidence="6 7">
    <name type="scientific">Asanoa ferruginea</name>
    <dbReference type="NCBI Taxonomy" id="53367"/>
    <lineage>
        <taxon>Bacteria</taxon>
        <taxon>Bacillati</taxon>
        <taxon>Actinomycetota</taxon>
        <taxon>Actinomycetes</taxon>
        <taxon>Micromonosporales</taxon>
        <taxon>Micromonosporaceae</taxon>
        <taxon>Asanoa</taxon>
    </lineage>
</organism>
<keyword evidence="1" id="KW-0805">Transcription regulation</keyword>
<feature type="domain" description="HTH tetR-type" evidence="5">
    <location>
        <begin position="11"/>
        <end position="71"/>
    </location>
</feature>
<protein>
    <submittedName>
        <fullName evidence="6">TetR family transcriptional regulator</fullName>
    </submittedName>
</protein>
<evidence type="ECO:0000256" key="4">
    <source>
        <dbReference type="PROSITE-ProRule" id="PRU00335"/>
    </source>
</evidence>
<dbReference type="InterPro" id="IPR011075">
    <property type="entry name" value="TetR_C"/>
</dbReference>
<dbReference type="Gene3D" id="1.10.357.10">
    <property type="entry name" value="Tetracycline Repressor, domain 2"/>
    <property type="match status" value="1"/>
</dbReference>
<evidence type="ECO:0000259" key="5">
    <source>
        <dbReference type="PROSITE" id="PS50977"/>
    </source>
</evidence>
<proteinExistence type="predicted"/>
<gene>
    <name evidence="6" type="ORF">DFJ67_2508</name>
</gene>
<dbReference type="SUPFAM" id="SSF46689">
    <property type="entry name" value="Homeodomain-like"/>
    <property type="match status" value="1"/>
</dbReference>
<evidence type="ECO:0000256" key="3">
    <source>
        <dbReference type="ARBA" id="ARBA00023163"/>
    </source>
</evidence>
<dbReference type="InterPro" id="IPR036271">
    <property type="entry name" value="Tet_transcr_reg_TetR-rel_C_sf"/>
</dbReference>
<dbReference type="AlphaFoldDB" id="A0A3D9ZGJ7"/>
<dbReference type="Gene3D" id="1.10.10.60">
    <property type="entry name" value="Homeodomain-like"/>
    <property type="match status" value="1"/>
</dbReference>
<name>A0A3D9ZGJ7_9ACTN</name>
<keyword evidence="2 4" id="KW-0238">DNA-binding</keyword>
<dbReference type="PANTHER" id="PTHR47506:SF6">
    <property type="entry name" value="HTH-TYPE TRANSCRIPTIONAL REPRESSOR NEMR"/>
    <property type="match status" value="1"/>
</dbReference>
<dbReference type="PROSITE" id="PS50977">
    <property type="entry name" value="HTH_TETR_2"/>
    <property type="match status" value="1"/>
</dbReference>
<dbReference type="RefSeq" id="WP_116068031.1">
    <property type="nucleotide sequence ID" value="NZ_BONB01000136.1"/>
</dbReference>
<comment type="caution">
    <text evidence="6">The sequence shown here is derived from an EMBL/GenBank/DDBJ whole genome shotgun (WGS) entry which is preliminary data.</text>
</comment>
<dbReference type="PANTHER" id="PTHR47506">
    <property type="entry name" value="TRANSCRIPTIONAL REGULATORY PROTEIN"/>
    <property type="match status" value="1"/>
</dbReference>
<dbReference type="GO" id="GO:0003677">
    <property type="term" value="F:DNA binding"/>
    <property type="evidence" value="ECO:0007669"/>
    <property type="project" value="UniProtKB-UniRule"/>
</dbReference>
<evidence type="ECO:0000256" key="1">
    <source>
        <dbReference type="ARBA" id="ARBA00023015"/>
    </source>
</evidence>
<evidence type="ECO:0000313" key="7">
    <source>
        <dbReference type="Proteomes" id="UP000256913"/>
    </source>
</evidence>
<dbReference type="InterPro" id="IPR009057">
    <property type="entry name" value="Homeodomain-like_sf"/>
</dbReference>
<dbReference type="InterPro" id="IPR001647">
    <property type="entry name" value="HTH_TetR"/>
</dbReference>
<dbReference type="EMBL" id="QUMQ01000001">
    <property type="protein sequence ID" value="REF96526.1"/>
    <property type="molecule type" value="Genomic_DNA"/>
</dbReference>